<feature type="binding site" evidence="6">
    <location>
        <position position="232"/>
    </location>
    <ligand>
        <name>a divalent metal cation</name>
        <dbReference type="ChEBI" id="CHEBI:60240"/>
        <label>2</label>
        <note>catalytic</note>
    </ligand>
</feature>
<dbReference type="GO" id="GO:0046872">
    <property type="term" value="F:metal ion binding"/>
    <property type="evidence" value="ECO:0007669"/>
    <property type="project" value="UniProtKB-UniRule"/>
</dbReference>
<dbReference type="PRINTS" id="PR00599">
    <property type="entry name" value="MAPEPTIDASE"/>
</dbReference>
<dbReference type="KEGG" id="bana:BARAN1_0673"/>
<dbReference type="InterPro" id="IPR001714">
    <property type="entry name" value="Pept_M24_MAP"/>
</dbReference>
<feature type="binding site" evidence="6">
    <location>
        <position position="201"/>
    </location>
    <ligand>
        <name>a divalent metal cation</name>
        <dbReference type="ChEBI" id="CHEBI:60240"/>
        <label>2</label>
        <note>catalytic</note>
    </ligand>
</feature>
<keyword evidence="5 6" id="KW-0378">Hydrolase</keyword>
<dbReference type="GO" id="GO:0004239">
    <property type="term" value="F:initiator methionyl aminopeptidase activity"/>
    <property type="evidence" value="ECO:0007669"/>
    <property type="project" value="UniProtKB-UniRule"/>
</dbReference>
<feature type="domain" description="Peptidase M24" evidence="8">
    <location>
        <begin position="17"/>
        <end position="238"/>
    </location>
</feature>
<dbReference type="AlphaFoldDB" id="A0A2X3K641"/>
<evidence type="ECO:0000256" key="2">
    <source>
        <dbReference type="ARBA" id="ARBA00022438"/>
    </source>
</evidence>
<evidence type="ECO:0000313" key="10">
    <source>
        <dbReference type="Proteomes" id="UP000249818"/>
    </source>
</evidence>
<dbReference type="GO" id="GO:0006508">
    <property type="term" value="P:proteolysis"/>
    <property type="evidence" value="ECO:0007669"/>
    <property type="project" value="UniProtKB-KW"/>
</dbReference>
<dbReference type="InterPro" id="IPR036005">
    <property type="entry name" value="Creatinase/aminopeptidase-like"/>
</dbReference>
<evidence type="ECO:0000256" key="3">
    <source>
        <dbReference type="ARBA" id="ARBA00022670"/>
    </source>
</evidence>
<evidence type="ECO:0000313" key="9">
    <source>
        <dbReference type="EMBL" id="SQD92697.1"/>
    </source>
</evidence>
<feature type="binding site" evidence="6">
    <location>
        <position position="105"/>
    </location>
    <ligand>
        <name>a divalent metal cation</name>
        <dbReference type="ChEBI" id="CHEBI:60240"/>
        <label>2</label>
        <note>catalytic</note>
    </ligand>
</feature>
<comment type="catalytic activity">
    <reaction evidence="6 7">
        <text>Release of N-terminal amino acids, preferentially methionine, from peptides and arylamides.</text>
        <dbReference type="EC" id="3.4.11.18"/>
    </reaction>
</comment>
<dbReference type="CDD" id="cd01086">
    <property type="entry name" value="MetAP1"/>
    <property type="match status" value="1"/>
</dbReference>
<dbReference type="PANTHER" id="PTHR43330:SF27">
    <property type="entry name" value="METHIONINE AMINOPEPTIDASE"/>
    <property type="match status" value="1"/>
</dbReference>
<organism evidence="9 10">
    <name type="scientific">Candidatus Bipolaricaulis anaerobius</name>
    <dbReference type="NCBI Taxonomy" id="2026885"/>
    <lineage>
        <taxon>Bacteria</taxon>
        <taxon>Candidatus Bipolaricaulota</taxon>
        <taxon>Candidatus Bipolaricaulia</taxon>
        <taxon>Candidatus Bipolaricaulales</taxon>
        <taxon>Candidatus Bipolaricaulaceae</taxon>
        <taxon>Candidatus Bipolaricaulis</taxon>
    </lineage>
</organism>
<keyword evidence="2 6" id="KW-0031">Aminopeptidase</keyword>
<sequence>MIALKTEAELRVVAENAQLLAEILVEVALHVEPDVETAELDRFAEERIRAAGARPAFKGYHGYPASLCVSVNEEIVHGIPSSRRIKAGDIVSLDLGLARGGYVADAALTVGAGEITPEAERLLSVTRGALQDAIRAAKLGARVSDLSHAIGRHVSRHGLYVVREFVGHGIGRELHEDPQIPNFGEGGQGAVLREGMVLCPEPMVKGDDLPVHIKDDGWTAVTASGSLAAHYEEMIAVTPDGPAVLTGGIWEAFCRRRT</sequence>
<keyword evidence="4 6" id="KW-0479">Metal-binding</keyword>
<evidence type="ECO:0000256" key="4">
    <source>
        <dbReference type="ARBA" id="ARBA00022723"/>
    </source>
</evidence>
<dbReference type="EMBL" id="LS483254">
    <property type="protein sequence ID" value="SQD92697.1"/>
    <property type="molecule type" value="Genomic_DNA"/>
</dbReference>
<evidence type="ECO:0000256" key="6">
    <source>
        <dbReference type="HAMAP-Rule" id="MF_01974"/>
    </source>
</evidence>
<feature type="binding site" evidence="6">
    <location>
        <position position="105"/>
    </location>
    <ligand>
        <name>a divalent metal cation</name>
        <dbReference type="ChEBI" id="CHEBI:60240"/>
        <label>1</label>
    </ligand>
</feature>
<reference evidence="10" key="1">
    <citation type="submission" date="2018-05" db="EMBL/GenBank/DDBJ databases">
        <authorList>
            <person name="Hao L."/>
        </authorList>
    </citation>
    <scope>NUCLEOTIDE SEQUENCE [LARGE SCALE GENOMIC DNA]</scope>
</reference>
<feature type="binding site" evidence="6">
    <location>
        <position position="168"/>
    </location>
    <ligand>
        <name>a divalent metal cation</name>
        <dbReference type="ChEBI" id="CHEBI:60240"/>
        <label>2</label>
        <note>catalytic</note>
    </ligand>
</feature>
<dbReference type="OrthoDB" id="9802055at2"/>
<dbReference type="InterPro" id="IPR002467">
    <property type="entry name" value="Pept_M24A_MAP1"/>
</dbReference>
<feature type="binding site" evidence="6">
    <location>
        <position position="94"/>
    </location>
    <ligand>
        <name>a divalent metal cation</name>
        <dbReference type="ChEBI" id="CHEBI:60240"/>
        <label>1</label>
    </ligand>
</feature>
<evidence type="ECO:0000256" key="5">
    <source>
        <dbReference type="ARBA" id="ARBA00022801"/>
    </source>
</evidence>
<feature type="binding site" evidence="6">
    <location>
        <position position="77"/>
    </location>
    <ligand>
        <name>substrate</name>
    </ligand>
</feature>
<evidence type="ECO:0000259" key="8">
    <source>
        <dbReference type="Pfam" id="PF00557"/>
    </source>
</evidence>
<feature type="binding site" evidence="6">
    <location>
        <position position="232"/>
    </location>
    <ligand>
        <name>a divalent metal cation</name>
        <dbReference type="ChEBI" id="CHEBI:60240"/>
        <label>1</label>
    </ligand>
</feature>
<dbReference type="GO" id="GO:0070006">
    <property type="term" value="F:metalloaminopeptidase activity"/>
    <property type="evidence" value="ECO:0007669"/>
    <property type="project" value="UniProtKB-UniRule"/>
</dbReference>
<keyword evidence="10" id="KW-1185">Reference proteome</keyword>
<comment type="cofactor">
    <cofactor evidence="6">
        <name>Co(2+)</name>
        <dbReference type="ChEBI" id="CHEBI:48828"/>
    </cofactor>
    <cofactor evidence="6">
        <name>Zn(2+)</name>
        <dbReference type="ChEBI" id="CHEBI:29105"/>
    </cofactor>
    <cofactor evidence="6">
        <name>Mn(2+)</name>
        <dbReference type="ChEBI" id="CHEBI:29035"/>
    </cofactor>
    <cofactor evidence="6">
        <name>Fe(2+)</name>
        <dbReference type="ChEBI" id="CHEBI:29033"/>
    </cofactor>
    <text evidence="6">Binds 2 divalent metal cations per subunit. Has a high-affinity and a low affinity metal-binding site. The true nature of the physiological cofactor is under debate. The enzyme is active with cobalt, zinc, manganese or divalent iron ions. Most likely, methionine aminopeptidases function as mononuclear Fe(2+)-metalloproteases under physiological conditions, and the catalytically relevant metal-binding site has been assigned to the histidine-containing high-affinity site.</text>
</comment>
<dbReference type="Pfam" id="PF00557">
    <property type="entry name" value="Peptidase_M24"/>
    <property type="match status" value="1"/>
</dbReference>
<dbReference type="Gene3D" id="3.90.230.10">
    <property type="entry name" value="Creatinase/methionine aminopeptidase superfamily"/>
    <property type="match status" value="1"/>
</dbReference>
<dbReference type="PANTHER" id="PTHR43330">
    <property type="entry name" value="METHIONINE AMINOPEPTIDASE"/>
    <property type="match status" value="1"/>
</dbReference>
<evidence type="ECO:0000256" key="1">
    <source>
        <dbReference type="ARBA" id="ARBA00002521"/>
    </source>
</evidence>
<dbReference type="PROSITE" id="PS00680">
    <property type="entry name" value="MAP_1"/>
    <property type="match status" value="1"/>
</dbReference>
<comment type="similarity">
    <text evidence="6">Belongs to the peptidase M24A family. Methionine aminopeptidase type 1 subfamily.</text>
</comment>
<keyword evidence="3 6" id="KW-0645">Protease</keyword>
<dbReference type="NCBIfam" id="TIGR00500">
    <property type="entry name" value="met_pdase_I"/>
    <property type="match status" value="1"/>
</dbReference>
<protein>
    <recommendedName>
        <fullName evidence="6 7">Methionine aminopeptidase</fullName>
        <shortName evidence="6">MAP</shortName>
        <shortName evidence="6">MetAP</shortName>
        <ecNumber evidence="6 7">3.4.11.18</ecNumber>
    </recommendedName>
    <alternativeName>
        <fullName evidence="6">Peptidase M</fullName>
    </alternativeName>
</protein>
<dbReference type="RefSeq" id="WP_122030884.1">
    <property type="nucleotide sequence ID" value="NZ_LS483254.1"/>
</dbReference>
<proteinExistence type="inferred from homology"/>
<name>A0A2X3K641_9BACT</name>
<feature type="binding site" evidence="6">
    <location>
        <position position="175"/>
    </location>
    <ligand>
        <name>substrate</name>
    </ligand>
</feature>
<dbReference type="Proteomes" id="UP000249818">
    <property type="component" value="Chromosome BARAN1"/>
</dbReference>
<dbReference type="EC" id="3.4.11.18" evidence="6 7"/>
<accession>A0A2X3K641</accession>
<comment type="function">
    <text evidence="1 6">Removes the N-terminal methionine from nascent proteins. The N-terminal methionine is often cleaved when the second residue in the primary sequence is small and uncharged (Met-Ala-, Cys, Gly, Pro, Ser, Thr, or Val). Requires deformylation of the N(alpha)-formylated initiator methionine before it can be hydrolyzed.</text>
</comment>
<dbReference type="InterPro" id="IPR000994">
    <property type="entry name" value="Pept_M24"/>
</dbReference>
<dbReference type="SUPFAM" id="SSF55920">
    <property type="entry name" value="Creatinase/aminopeptidase"/>
    <property type="match status" value="1"/>
</dbReference>
<evidence type="ECO:0000256" key="7">
    <source>
        <dbReference type="RuleBase" id="RU003653"/>
    </source>
</evidence>
<gene>
    <name evidence="6 9" type="primary">map</name>
    <name evidence="9" type="ORF">BARAN1_0673</name>
</gene>
<comment type="subunit">
    <text evidence="6">Monomer.</text>
</comment>
<dbReference type="HAMAP" id="MF_01974">
    <property type="entry name" value="MetAP_1"/>
    <property type="match status" value="1"/>
</dbReference>
<dbReference type="GO" id="GO:0005829">
    <property type="term" value="C:cytosol"/>
    <property type="evidence" value="ECO:0007669"/>
    <property type="project" value="TreeGrafter"/>
</dbReference>